<dbReference type="SUPFAM" id="SSF55811">
    <property type="entry name" value="Nudix"/>
    <property type="match status" value="1"/>
</dbReference>
<feature type="binding site" evidence="10">
    <location>
        <position position="109"/>
    </location>
    <ligand>
        <name>Mg(2+)</name>
        <dbReference type="ChEBI" id="CHEBI:18420"/>
    </ligand>
</feature>
<evidence type="ECO:0000256" key="11">
    <source>
        <dbReference type="SAM" id="MobiDB-lite"/>
    </source>
</evidence>
<dbReference type="InterPro" id="IPR000086">
    <property type="entry name" value="NUDIX_hydrolase_dom"/>
</dbReference>
<feature type="active site" evidence="10">
    <location>
        <position position="137"/>
    </location>
</feature>
<accession>A0ABQ2HUP9</accession>
<feature type="binding site" evidence="10">
    <location>
        <position position="47"/>
    </location>
    <ligand>
        <name>Mn(2+)</name>
        <dbReference type="ChEBI" id="CHEBI:29035"/>
    </ligand>
</feature>
<keyword evidence="8 10" id="KW-0414">Isoprene biosynthesis</keyword>
<evidence type="ECO:0000256" key="10">
    <source>
        <dbReference type="HAMAP-Rule" id="MF_00202"/>
    </source>
</evidence>
<feature type="binding site" evidence="10">
    <location>
        <position position="91"/>
    </location>
    <ligand>
        <name>Mn(2+)</name>
        <dbReference type="ChEBI" id="CHEBI:29035"/>
    </ligand>
</feature>
<keyword evidence="14" id="KW-1185">Reference proteome</keyword>
<keyword evidence="4 10" id="KW-0963">Cytoplasm</keyword>
<dbReference type="CDD" id="cd02885">
    <property type="entry name" value="NUDIX_IPP_Isomerase"/>
    <property type="match status" value="1"/>
</dbReference>
<keyword evidence="5 10" id="KW-0479">Metal-binding</keyword>
<evidence type="ECO:0000313" key="13">
    <source>
        <dbReference type="EMBL" id="GGM88813.1"/>
    </source>
</evidence>
<evidence type="ECO:0000256" key="4">
    <source>
        <dbReference type="ARBA" id="ARBA00022490"/>
    </source>
</evidence>
<evidence type="ECO:0000256" key="5">
    <source>
        <dbReference type="ARBA" id="ARBA00022723"/>
    </source>
</evidence>
<comment type="similarity">
    <text evidence="2 10">Belongs to the IPP isomerase type 1 family.</text>
</comment>
<comment type="catalytic activity">
    <reaction evidence="10">
        <text>isopentenyl diphosphate = dimethylallyl diphosphate</text>
        <dbReference type="Rhea" id="RHEA:23284"/>
        <dbReference type="ChEBI" id="CHEBI:57623"/>
        <dbReference type="ChEBI" id="CHEBI:128769"/>
        <dbReference type="EC" id="5.3.3.2"/>
    </reaction>
</comment>
<dbReference type="InterPro" id="IPR056375">
    <property type="entry name" value="Idi_bact"/>
</dbReference>
<dbReference type="RefSeq" id="WP_081920489.1">
    <property type="nucleotide sequence ID" value="NZ_BMNZ01000002.1"/>
</dbReference>
<dbReference type="NCBIfam" id="NF002995">
    <property type="entry name" value="PRK03759.1"/>
    <property type="match status" value="1"/>
</dbReference>
<feature type="region of interest" description="Disordered" evidence="11">
    <location>
        <begin position="201"/>
        <end position="227"/>
    </location>
</feature>
<comment type="caution">
    <text evidence="13">The sequence shown here is derived from an EMBL/GenBank/DDBJ whole genome shotgun (WGS) entry which is preliminary data.</text>
</comment>
<organism evidence="13 14">
    <name type="scientific">Terrabacter tumescens</name>
    <dbReference type="NCBI Taxonomy" id="60443"/>
    <lineage>
        <taxon>Bacteria</taxon>
        <taxon>Bacillati</taxon>
        <taxon>Actinomycetota</taxon>
        <taxon>Actinomycetes</taxon>
        <taxon>Micrococcales</taxon>
        <taxon>Intrasporangiaceae</taxon>
        <taxon>Terrabacter</taxon>
    </lineage>
</organism>
<dbReference type="Proteomes" id="UP000623461">
    <property type="component" value="Unassembled WGS sequence"/>
</dbReference>
<evidence type="ECO:0000256" key="9">
    <source>
        <dbReference type="ARBA" id="ARBA00023235"/>
    </source>
</evidence>
<sequence length="227" mass="23771">MTGGAEAGAEVALGADTGAGTGQDEELVVLVSADGEAVGTAPKATVHGPDTPLHLAFSVYLFDDEGSLLVTQRALGKATFPGVWTNSACGHPAPGEAVEDAVRRRARDELGLDVHDLRLVLPRFSYRAEMDGVVEWELCPVLTGRVTGSAPAPGPDPTEVEDARWLPWEPFAADVLAGRRQVSTWCREQVAELTALGADPARWPAADPADLPAAMTTESSGRPAPVD</sequence>
<feature type="domain" description="Nudix hydrolase" evidence="12">
    <location>
        <begin position="52"/>
        <end position="188"/>
    </location>
</feature>
<comment type="cofactor">
    <cofactor evidence="10">
        <name>Mg(2+)</name>
        <dbReference type="ChEBI" id="CHEBI:18420"/>
    </cofactor>
    <text evidence="10">Binds 1 Mg(2+) ion per subunit. The magnesium ion binds only when substrate is bound.</text>
</comment>
<dbReference type="EC" id="5.3.3.2" evidence="3 10"/>
<comment type="cofactor">
    <cofactor evidence="10">
        <name>Mn(2+)</name>
        <dbReference type="ChEBI" id="CHEBI:29035"/>
    </cofactor>
    <text evidence="10">Binds 1 Mn(2+) ion per subunit.</text>
</comment>
<reference evidence="14" key="1">
    <citation type="journal article" date="2019" name="Int. J. Syst. Evol. Microbiol.">
        <title>The Global Catalogue of Microorganisms (GCM) 10K type strain sequencing project: providing services to taxonomists for standard genome sequencing and annotation.</title>
        <authorList>
            <consortium name="The Broad Institute Genomics Platform"/>
            <consortium name="The Broad Institute Genome Sequencing Center for Infectious Disease"/>
            <person name="Wu L."/>
            <person name="Ma J."/>
        </authorList>
    </citation>
    <scope>NUCLEOTIDE SEQUENCE [LARGE SCALE GENOMIC DNA]</scope>
    <source>
        <strain evidence="14">JCM 1365</strain>
    </source>
</reference>
<evidence type="ECO:0000256" key="7">
    <source>
        <dbReference type="ARBA" id="ARBA00023211"/>
    </source>
</evidence>
<feature type="binding site" evidence="10">
    <location>
        <position position="135"/>
    </location>
    <ligand>
        <name>Mn(2+)</name>
        <dbReference type="ChEBI" id="CHEBI:29035"/>
    </ligand>
</feature>
<dbReference type="Pfam" id="PF00293">
    <property type="entry name" value="NUDIX"/>
    <property type="match status" value="1"/>
</dbReference>
<dbReference type="PANTHER" id="PTHR10885">
    <property type="entry name" value="ISOPENTENYL-DIPHOSPHATE DELTA-ISOMERASE"/>
    <property type="match status" value="1"/>
</dbReference>
<evidence type="ECO:0000256" key="6">
    <source>
        <dbReference type="ARBA" id="ARBA00022842"/>
    </source>
</evidence>
<proteinExistence type="inferred from homology"/>
<evidence type="ECO:0000259" key="12">
    <source>
        <dbReference type="PROSITE" id="PS51462"/>
    </source>
</evidence>
<dbReference type="EMBL" id="BMNZ01000002">
    <property type="protein sequence ID" value="GGM88813.1"/>
    <property type="molecule type" value="Genomic_DNA"/>
</dbReference>
<evidence type="ECO:0000313" key="14">
    <source>
        <dbReference type="Proteomes" id="UP000623461"/>
    </source>
</evidence>
<feature type="active site" evidence="10">
    <location>
        <position position="89"/>
    </location>
</feature>
<name>A0ABQ2HUP9_9MICO</name>
<evidence type="ECO:0000256" key="3">
    <source>
        <dbReference type="ARBA" id="ARBA00012057"/>
    </source>
</evidence>
<keyword evidence="6 10" id="KW-0460">Magnesium</keyword>
<dbReference type="InterPro" id="IPR015797">
    <property type="entry name" value="NUDIX_hydrolase-like_dom_sf"/>
</dbReference>
<evidence type="ECO:0000256" key="8">
    <source>
        <dbReference type="ARBA" id="ARBA00023229"/>
    </source>
</evidence>
<keyword evidence="9 10" id="KW-0413">Isomerase</keyword>
<protein>
    <recommendedName>
        <fullName evidence="3 10">Isopentenyl-diphosphate Delta-isomerase</fullName>
        <shortName evidence="10">IPP isomerase</shortName>
        <ecNumber evidence="3 10">5.3.3.2</ecNumber>
    </recommendedName>
    <alternativeName>
        <fullName evidence="10">IPP:DMAPP isomerase</fullName>
    </alternativeName>
    <alternativeName>
        <fullName evidence="10">Isopentenyl pyrophosphate isomerase</fullName>
    </alternativeName>
</protein>
<comment type="subcellular location">
    <subcellularLocation>
        <location evidence="10">Cytoplasm</location>
    </subcellularLocation>
</comment>
<dbReference type="PIRSF" id="PIRSF018427">
    <property type="entry name" value="Isopntndiph_ism"/>
    <property type="match status" value="1"/>
</dbReference>
<dbReference type="NCBIfam" id="TIGR02150">
    <property type="entry name" value="IPP_isom_1"/>
    <property type="match status" value="1"/>
</dbReference>
<dbReference type="InterPro" id="IPR011876">
    <property type="entry name" value="IsopentenylPP_isomerase_typ1"/>
</dbReference>
<comment type="function">
    <text evidence="10">Catalyzes the 1,3-allylic rearrangement of the homoallylic substrate isopentenyl (IPP) to its highly electrophilic allylic isomer, dimethylallyl diphosphate (DMAPP).</text>
</comment>
<dbReference type="Gene3D" id="3.90.79.10">
    <property type="entry name" value="Nucleoside Triphosphate Pyrophosphohydrolase"/>
    <property type="match status" value="1"/>
</dbReference>
<evidence type="ECO:0000256" key="1">
    <source>
        <dbReference type="ARBA" id="ARBA00004826"/>
    </source>
</evidence>
<dbReference type="PANTHER" id="PTHR10885:SF0">
    <property type="entry name" value="ISOPENTENYL-DIPHOSPHATE DELTA-ISOMERASE"/>
    <property type="match status" value="1"/>
</dbReference>
<feature type="binding site" evidence="10">
    <location>
        <position position="54"/>
    </location>
    <ligand>
        <name>Mn(2+)</name>
        <dbReference type="ChEBI" id="CHEBI:29035"/>
    </ligand>
</feature>
<evidence type="ECO:0000256" key="2">
    <source>
        <dbReference type="ARBA" id="ARBA00007579"/>
    </source>
</evidence>
<dbReference type="HAMAP" id="MF_00202">
    <property type="entry name" value="Idi"/>
    <property type="match status" value="1"/>
</dbReference>
<dbReference type="PROSITE" id="PS51462">
    <property type="entry name" value="NUDIX"/>
    <property type="match status" value="1"/>
</dbReference>
<keyword evidence="7 10" id="KW-0464">Manganese</keyword>
<feature type="binding site" evidence="10">
    <location>
        <position position="137"/>
    </location>
    <ligand>
        <name>Mn(2+)</name>
        <dbReference type="ChEBI" id="CHEBI:29035"/>
    </ligand>
</feature>
<comment type="pathway">
    <text evidence="1 10">Isoprenoid biosynthesis; dimethylallyl diphosphate biosynthesis; dimethylallyl diphosphate from isopentenyl diphosphate: step 1/1.</text>
</comment>
<gene>
    <name evidence="10 13" type="primary">idi</name>
    <name evidence="13" type="ORF">GCM10009721_12410</name>
</gene>
<feature type="compositionally biased region" description="Low complexity" evidence="11">
    <location>
        <begin position="201"/>
        <end position="214"/>
    </location>
</feature>